<dbReference type="AlphaFoldDB" id="A0AAN9NRI4"/>
<organism evidence="3 4">
    <name type="scientific">Phaseolus coccineus</name>
    <name type="common">Scarlet runner bean</name>
    <name type="synonym">Phaseolus multiflorus</name>
    <dbReference type="NCBI Taxonomy" id="3886"/>
    <lineage>
        <taxon>Eukaryota</taxon>
        <taxon>Viridiplantae</taxon>
        <taxon>Streptophyta</taxon>
        <taxon>Embryophyta</taxon>
        <taxon>Tracheophyta</taxon>
        <taxon>Spermatophyta</taxon>
        <taxon>Magnoliopsida</taxon>
        <taxon>eudicotyledons</taxon>
        <taxon>Gunneridae</taxon>
        <taxon>Pentapetalae</taxon>
        <taxon>rosids</taxon>
        <taxon>fabids</taxon>
        <taxon>Fabales</taxon>
        <taxon>Fabaceae</taxon>
        <taxon>Papilionoideae</taxon>
        <taxon>50 kb inversion clade</taxon>
        <taxon>NPAAA clade</taxon>
        <taxon>indigoferoid/millettioid clade</taxon>
        <taxon>Phaseoleae</taxon>
        <taxon>Phaseolus</taxon>
    </lineage>
</organism>
<evidence type="ECO:0000313" key="3">
    <source>
        <dbReference type="EMBL" id="KAK7377726.1"/>
    </source>
</evidence>
<accession>A0AAN9NRI4</accession>
<dbReference type="Proteomes" id="UP001374584">
    <property type="component" value="Unassembled WGS sequence"/>
</dbReference>
<sequence>MRFMVQAPIFALFASAARFYNDCDCTLQNTQSSSSEVVMKCFIFYFGEKKDGSKCLQSISGRSNNYTFVEAEMRRFGSELKSMDASDPSTDSLRRSAFPSLSQRPSNLRVSTVPELKTTTKSFSCGVMLGDGGFGCCTDRSSDTENR</sequence>
<feature type="chain" id="PRO_5042941217" description="Secreted protein" evidence="2">
    <location>
        <begin position="20"/>
        <end position="147"/>
    </location>
</feature>
<name>A0AAN9NRI4_PHACN</name>
<evidence type="ECO:0000313" key="4">
    <source>
        <dbReference type="Proteomes" id="UP001374584"/>
    </source>
</evidence>
<feature type="signal peptide" evidence="2">
    <location>
        <begin position="1"/>
        <end position="19"/>
    </location>
</feature>
<dbReference type="EMBL" id="JAYMYR010000002">
    <property type="protein sequence ID" value="KAK7377726.1"/>
    <property type="molecule type" value="Genomic_DNA"/>
</dbReference>
<keyword evidence="2" id="KW-0732">Signal</keyword>
<protein>
    <recommendedName>
        <fullName evidence="5">Secreted protein</fullName>
    </recommendedName>
</protein>
<feature type="region of interest" description="Disordered" evidence="1">
    <location>
        <begin position="80"/>
        <end position="104"/>
    </location>
</feature>
<evidence type="ECO:0000256" key="1">
    <source>
        <dbReference type="SAM" id="MobiDB-lite"/>
    </source>
</evidence>
<keyword evidence="4" id="KW-1185">Reference proteome</keyword>
<evidence type="ECO:0000256" key="2">
    <source>
        <dbReference type="SAM" id="SignalP"/>
    </source>
</evidence>
<proteinExistence type="predicted"/>
<gene>
    <name evidence="3" type="ORF">VNO80_03157</name>
</gene>
<reference evidence="3 4" key="1">
    <citation type="submission" date="2024-01" db="EMBL/GenBank/DDBJ databases">
        <title>The genomes of 5 underutilized Papilionoideae crops provide insights into root nodulation and disease resistanc.</title>
        <authorList>
            <person name="Jiang F."/>
        </authorList>
    </citation>
    <scope>NUCLEOTIDE SEQUENCE [LARGE SCALE GENOMIC DNA]</scope>
    <source>
        <strain evidence="3">JINMINGXINNONG_FW02</strain>
        <tissue evidence="3">Leaves</tissue>
    </source>
</reference>
<comment type="caution">
    <text evidence="3">The sequence shown here is derived from an EMBL/GenBank/DDBJ whole genome shotgun (WGS) entry which is preliminary data.</text>
</comment>
<evidence type="ECO:0008006" key="5">
    <source>
        <dbReference type="Google" id="ProtNLM"/>
    </source>
</evidence>